<dbReference type="AlphaFoldDB" id="F0SKG6"/>
<evidence type="ECO:0000256" key="1">
    <source>
        <dbReference type="ARBA" id="ARBA00012513"/>
    </source>
</evidence>
<dbReference type="InterPro" id="IPR016024">
    <property type="entry name" value="ARM-type_fold"/>
</dbReference>
<dbReference type="InterPro" id="IPR017441">
    <property type="entry name" value="Protein_kinase_ATP_BS"/>
</dbReference>
<gene>
    <name evidence="10" type="ordered locus">Plabr_4374</name>
</gene>
<keyword evidence="5 10" id="KW-0418">Kinase</keyword>
<keyword evidence="4 7" id="KW-0547">Nucleotide-binding</keyword>
<dbReference type="KEGG" id="pbs:Plabr_4374"/>
<dbReference type="PROSITE" id="PS50011">
    <property type="entry name" value="PROTEIN_KINASE_DOM"/>
    <property type="match status" value="1"/>
</dbReference>
<dbReference type="Gene3D" id="1.10.510.10">
    <property type="entry name" value="Transferase(Phosphotransferase) domain 1"/>
    <property type="match status" value="1"/>
</dbReference>
<evidence type="ECO:0000256" key="8">
    <source>
        <dbReference type="SAM" id="Phobius"/>
    </source>
</evidence>
<dbReference type="SUPFAM" id="SSF48371">
    <property type="entry name" value="ARM repeat"/>
    <property type="match status" value="1"/>
</dbReference>
<dbReference type="GO" id="GO:0005524">
    <property type="term" value="F:ATP binding"/>
    <property type="evidence" value="ECO:0007669"/>
    <property type="project" value="UniProtKB-UniRule"/>
</dbReference>
<dbReference type="InterPro" id="IPR008271">
    <property type="entry name" value="Ser/Thr_kinase_AS"/>
</dbReference>
<organism evidence="10 11">
    <name type="scientific">Rubinisphaera brasiliensis (strain ATCC 49424 / DSM 5305 / JCM 21570 / IAM 15109 / NBRC 103401 / IFAM 1448)</name>
    <name type="common">Planctomyces brasiliensis</name>
    <dbReference type="NCBI Taxonomy" id="756272"/>
    <lineage>
        <taxon>Bacteria</taxon>
        <taxon>Pseudomonadati</taxon>
        <taxon>Planctomycetota</taxon>
        <taxon>Planctomycetia</taxon>
        <taxon>Planctomycetales</taxon>
        <taxon>Planctomycetaceae</taxon>
        <taxon>Rubinisphaera</taxon>
    </lineage>
</organism>
<protein>
    <recommendedName>
        <fullName evidence="1">non-specific serine/threonine protein kinase</fullName>
        <ecNumber evidence="1">2.7.11.1</ecNumber>
    </recommendedName>
</protein>
<accession>F0SKG6</accession>
<dbReference type="eggNOG" id="COG1413">
    <property type="taxonomic scope" value="Bacteria"/>
</dbReference>
<keyword evidence="3 10" id="KW-0808">Transferase</keyword>
<dbReference type="Gene3D" id="1.25.10.10">
    <property type="entry name" value="Leucine-rich Repeat Variant"/>
    <property type="match status" value="1"/>
</dbReference>
<dbReference type="Pfam" id="PF13646">
    <property type="entry name" value="HEAT_2"/>
    <property type="match status" value="1"/>
</dbReference>
<dbReference type="SUPFAM" id="SSF56112">
    <property type="entry name" value="Protein kinase-like (PK-like)"/>
    <property type="match status" value="1"/>
</dbReference>
<keyword evidence="8" id="KW-1133">Transmembrane helix</keyword>
<evidence type="ECO:0000256" key="7">
    <source>
        <dbReference type="PROSITE-ProRule" id="PRU10141"/>
    </source>
</evidence>
<dbReference type="GO" id="GO:0004674">
    <property type="term" value="F:protein serine/threonine kinase activity"/>
    <property type="evidence" value="ECO:0007669"/>
    <property type="project" value="UniProtKB-KW"/>
</dbReference>
<dbReference type="PROSITE" id="PS00107">
    <property type="entry name" value="PROTEIN_KINASE_ATP"/>
    <property type="match status" value="1"/>
</dbReference>
<evidence type="ECO:0000256" key="2">
    <source>
        <dbReference type="ARBA" id="ARBA00022527"/>
    </source>
</evidence>
<name>F0SKG6_RUBBR</name>
<keyword evidence="8" id="KW-0472">Membrane</keyword>
<dbReference type="HOGENOM" id="CLU_000288_63_44_0"/>
<dbReference type="OrthoDB" id="6111975at2"/>
<dbReference type="CDD" id="cd14014">
    <property type="entry name" value="STKc_PknB_like"/>
    <property type="match status" value="1"/>
</dbReference>
<dbReference type="InterPro" id="IPR011009">
    <property type="entry name" value="Kinase-like_dom_sf"/>
</dbReference>
<feature type="transmembrane region" description="Helical" evidence="8">
    <location>
        <begin position="308"/>
        <end position="329"/>
    </location>
</feature>
<dbReference type="PROSITE" id="PS00108">
    <property type="entry name" value="PROTEIN_KINASE_ST"/>
    <property type="match status" value="1"/>
</dbReference>
<keyword evidence="6 7" id="KW-0067">ATP-binding</keyword>
<dbReference type="STRING" id="756272.Plabr_4374"/>
<evidence type="ECO:0000256" key="3">
    <source>
        <dbReference type="ARBA" id="ARBA00022679"/>
    </source>
</evidence>
<dbReference type="EC" id="2.7.11.1" evidence="1"/>
<evidence type="ECO:0000256" key="6">
    <source>
        <dbReference type="ARBA" id="ARBA00022840"/>
    </source>
</evidence>
<dbReference type="InterPro" id="IPR011989">
    <property type="entry name" value="ARM-like"/>
</dbReference>
<dbReference type="SMART" id="SM00220">
    <property type="entry name" value="S_TKc"/>
    <property type="match status" value="1"/>
</dbReference>
<keyword evidence="11" id="KW-1185">Reference proteome</keyword>
<dbReference type="RefSeq" id="WP_013630652.1">
    <property type="nucleotide sequence ID" value="NC_015174.1"/>
</dbReference>
<dbReference type="PANTHER" id="PTHR43289">
    <property type="entry name" value="MITOGEN-ACTIVATED PROTEIN KINASE KINASE KINASE 20-RELATED"/>
    <property type="match status" value="1"/>
</dbReference>
<evidence type="ECO:0000313" key="10">
    <source>
        <dbReference type="EMBL" id="ADY61947.1"/>
    </source>
</evidence>
<evidence type="ECO:0000256" key="4">
    <source>
        <dbReference type="ARBA" id="ARBA00022741"/>
    </source>
</evidence>
<evidence type="ECO:0000256" key="5">
    <source>
        <dbReference type="ARBA" id="ARBA00022777"/>
    </source>
</evidence>
<reference evidence="11" key="1">
    <citation type="submission" date="2011-02" db="EMBL/GenBank/DDBJ databases">
        <title>The complete genome of Planctomyces brasiliensis DSM 5305.</title>
        <authorList>
            <person name="Lucas S."/>
            <person name="Copeland A."/>
            <person name="Lapidus A."/>
            <person name="Bruce D."/>
            <person name="Goodwin L."/>
            <person name="Pitluck S."/>
            <person name="Kyrpides N."/>
            <person name="Mavromatis K."/>
            <person name="Pagani I."/>
            <person name="Ivanova N."/>
            <person name="Ovchinnikova G."/>
            <person name="Lu M."/>
            <person name="Detter J.C."/>
            <person name="Han C."/>
            <person name="Land M."/>
            <person name="Hauser L."/>
            <person name="Markowitz V."/>
            <person name="Cheng J.-F."/>
            <person name="Hugenholtz P."/>
            <person name="Woyke T."/>
            <person name="Wu D."/>
            <person name="Tindall B."/>
            <person name="Pomrenke H.G."/>
            <person name="Brambilla E."/>
            <person name="Klenk H.-P."/>
            <person name="Eisen J.A."/>
        </authorList>
    </citation>
    <scope>NUCLEOTIDE SEQUENCE [LARGE SCALE GENOMIC DNA]</scope>
    <source>
        <strain evidence="11">ATCC 49424 / DSM 5305 / JCM 21570 / NBRC 103401 / IFAM 1448</strain>
    </source>
</reference>
<dbReference type="eggNOG" id="COG0515">
    <property type="taxonomic scope" value="Bacteria"/>
</dbReference>
<dbReference type="PANTHER" id="PTHR43289:SF6">
    <property type="entry name" value="SERINE_THREONINE-PROTEIN KINASE NEKL-3"/>
    <property type="match status" value="1"/>
</dbReference>
<proteinExistence type="predicted"/>
<feature type="binding site" evidence="7">
    <location>
        <position position="38"/>
    </location>
    <ligand>
        <name>ATP</name>
        <dbReference type="ChEBI" id="CHEBI:30616"/>
    </ligand>
</feature>
<feature type="domain" description="Protein kinase" evidence="9">
    <location>
        <begin position="9"/>
        <end position="274"/>
    </location>
</feature>
<keyword evidence="2 10" id="KW-0723">Serine/threonine-protein kinase</keyword>
<dbReference type="EMBL" id="CP002546">
    <property type="protein sequence ID" value="ADY61947.1"/>
    <property type="molecule type" value="Genomic_DNA"/>
</dbReference>
<dbReference type="InterPro" id="IPR000719">
    <property type="entry name" value="Prot_kinase_dom"/>
</dbReference>
<dbReference type="FunFam" id="1.10.510.10:FF:000021">
    <property type="entry name" value="Serine/threonine protein kinase"/>
    <property type="match status" value="1"/>
</dbReference>
<evidence type="ECO:0000313" key="11">
    <source>
        <dbReference type="Proteomes" id="UP000006860"/>
    </source>
</evidence>
<evidence type="ECO:0000259" key="9">
    <source>
        <dbReference type="PROSITE" id="PS50011"/>
    </source>
</evidence>
<dbReference type="Pfam" id="PF00069">
    <property type="entry name" value="Pkinase"/>
    <property type="match status" value="1"/>
</dbReference>
<dbReference type="Proteomes" id="UP000006860">
    <property type="component" value="Chromosome"/>
</dbReference>
<sequence>MTGMWIWPFELKEKIGEGGMGLVYKARYVKDDRMFAVKLIPANVDNKTLIARFEREIGILKTLRHPNIVRAFGGVCEDKQRFYAMELLEGGTLWDKIQKAGYLPWEKVTDWGQQMCAALTYAHERQIIHRDVKPNNFLLTKNGQVKLSDFGLISVMSDAKLTADGRTLGTVQYMSPEQIRGKPPLTGSTDIYSLGCVFYEMLTGDPPFVGENPGPILHAHLHDQPRPISEINSECPAALERLVMRMLEKDPENRPLSADDVAEQLAQIRMSPRLVQSSAASQKTTVSQVEAPEALKTAFNLAEEALKYVWAVMAALLLILASVWVIALFDGDPGTAKWIETLQSHPEPTVRVAAANAIGDLAADDESLLDPLIETAESTSAPAEARVAALEQLSRHVDGGKSYVSRIKKLAKSDPTESIRLAAMAALNQLETPN</sequence>
<keyword evidence="8" id="KW-0812">Transmembrane</keyword>